<evidence type="ECO:0000259" key="1">
    <source>
        <dbReference type="PROSITE" id="PS51186"/>
    </source>
</evidence>
<organism evidence="2 3">
    <name type="scientific">Oceanobacillus piezotolerans</name>
    <dbReference type="NCBI Taxonomy" id="2448030"/>
    <lineage>
        <taxon>Bacteria</taxon>
        <taxon>Bacillati</taxon>
        <taxon>Bacillota</taxon>
        <taxon>Bacilli</taxon>
        <taxon>Bacillales</taxon>
        <taxon>Bacillaceae</taxon>
        <taxon>Oceanobacillus</taxon>
    </lineage>
</organism>
<name>A0A498DAY5_9BACI</name>
<feature type="domain" description="N-acetyltransferase" evidence="1">
    <location>
        <begin position="3"/>
        <end position="160"/>
    </location>
</feature>
<dbReference type="GO" id="GO:0016747">
    <property type="term" value="F:acyltransferase activity, transferring groups other than amino-acyl groups"/>
    <property type="evidence" value="ECO:0007669"/>
    <property type="project" value="InterPro"/>
</dbReference>
<protein>
    <submittedName>
        <fullName evidence="2">N-acetyltransferase</fullName>
    </submittedName>
</protein>
<keyword evidence="3" id="KW-1185">Reference proteome</keyword>
<gene>
    <name evidence="2" type="ORF">D8M04_03145</name>
</gene>
<dbReference type="InterPro" id="IPR000182">
    <property type="entry name" value="GNAT_dom"/>
</dbReference>
<dbReference type="Proteomes" id="UP000270219">
    <property type="component" value="Unassembled WGS sequence"/>
</dbReference>
<dbReference type="AlphaFoldDB" id="A0A498DAY5"/>
<evidence type="ECO:0000313" key="2">
    <source>
        <dbReference type="EMBL" id="RLL48284.1"/>
    </source>
</evidence>
<evidence type="ECO:0000313" key="3">
    <source>
        <dbReference type="Proteomes" id="UP000270219"/>
    </source>
</evidence>
<dbReference type="InterPro" id="IPR016181">
    <property type="entry name" value="Acyl_CoA_acyltransferase"/>
</dbReference>
<dbReference type="PROSITE" id="PS51186">
    <property type="entry name" value="GNAT"/>
    <property type="match status" value="1"/>
</dbReference>
<dbReference type="PANTHER" id="PTHR43792:SF1">
    <property type="entry name" value="N-ACETYLTRANSFERASE DOMAIN-CONTAINING PROTEIN"/>
    <property type="match status" value="1"/>
</dbReference>
<dbReference type="OrthoDB" id="9798081at2"/>
<dbReference type="Pfam" id="PF13302">
    <property type="entry name" value="Acetyltransf_3"/>
    <property type="match status" value="1"/>
</dbReference>
<sequence length="160" mass="18474">MEIKLSKFQEHDFDSYYSLVSSEKVMAQITERSLPYDEAQSKFQKVLKRNRENNEFGSYKVSDCYNTEFIGLGHLTLNKDQKHEAEIGYMILPQYWRMGYGKKIASELLKIANRSDIKILKAIIDPENKASRKILINQGFISEKICVLDGLQGEILSKSL</sequence>
<reference evidence="2 3" key="1">
    <citation type="submission" date="2018-10" db="EMBL/GenBank/DDBJ databases">
        <title>Oceanobacillus sp. YLB-02 draft genome.</title>
        <authorList>
            <person name="Yu L."/>
        </authorList>
    </citation>
    <scope>NUCLEOTIDE SEQUENCE [LARGE SCALE GENOMIC DNA]</scope>
    <source>
        <strain evidence="2 3">YLB-02</strain>
    </source>
</reference>
<dbReference type="Gene3D" id="3.40.630.30">
    <property type="match status" value="1"/>
</dbReference>
<comment type="caution">
    <text evidence="2">The sequence shown here is derived from an EMBL/GenBank/DDBJ whole genome shotgun (WGS) entry which is preliminary data.</text>
</comment>
<dbReference type="InterPro" id="IPR051531">
    <property type="entry name" value="N-acetyltransferase"/>
</dbReference>
<dbReference type="PANTHER" id="PTHR43792">
    <property type="entry name" value="GNAT FAMILY, PUTATIVE (AFU_ORTHOLOGUE AFUA_3G00765)-RELATED-RELATED"/>
    <property type="match status" value="1"/>
</dbReference>
<dbReference type="SUPFAM" id="SSF55729">
    <property type="entry name" value="Acyl-CoA N-acyltransferases (Nat)"/>
    <property type="match status" value="1"/>
</dbReference>
<accession>A0A498DAY5</accession>
<dbReference type="RefSeq" id="WP_121521325.1">
    <property type="nucleotide sequence ID" value="NZ_RCHR01000001.1"/>
</dbReference>
<keyword evidence="2" id="KW-0808">Transferase</keyword>
<proteinExistence type="predicted"/>
<dbReference type="EMBL" id="RCHR01000001">
    <property type="protein sequence ID" value="RLL48284.1"/>
    <property type="molecule type" value="Genomic_DNA"/>
</dbReference>
<dbReference type="CDD" id="cd04301">
    <property type="entry name" value="NAT_SF"/>
    <property type="match status" value="1"/>
</dbReference>